<feature type="compositionally biased region" description="Low complexity" evidence="1">
    <location>
        <begin position="80"/>
        <end position="95"/>
    </location>
</feature>
<feature type="region of interest" description="Disordered" evidence="1">
    <location>
        <begin position="1"/>
        <end position="95"/>
    </location>
</feature>
<dbReference type="Proteomes" id="UP000801864">
    <property type="component" value="Unassembled WGS sequence"/>
</dbReference>
<evidence type="ECO:0000256" key="1">
    <source>
        <dbReference type="SAM" id="MobiDB-lite"/>
    </source>
</evidence>
<reference evidence="2 3" key="1">
    <citation type="submission" date="2018-06" db="EMBL/GenBank/DDBJ databases">
        <title>Genome analysis of cellulolytic fungus Trichoderma lentiforme CFAM-422.</title>
        <authorList>
            <person name="Steindorff A.S."/>
            <person name="Formighieri E.F."/>
            <person name="Midorikawa G.E.O."/>
            <person name="Tamietti M.S."/>
            <person name="Ramos E.Z."/>
            <person name="Silva A.S."/>
            <person name="Bon E.P.S."/>
            <person name="Mendes T.D."/>
            <person name="Damaso M.C.T."/>
            <person name="Favaro L.C.L."/>
        </authorList>
    </citation>
    <scope>NUCLEOTIDE SEQUENCE [LARGE SCALE GENOMIC DNA]</scope>
    <source>
        <strain evidence="2 3">CFAM-422</strain>
    </source>
</reference>
<evidence type="ECO:0000313" key="2">
    <source>
        <dbReference type="EMBL" id="KAF3067536.1"/>
    </source>
</evidence>
<organism evidence="2 3">
    <name type="scientific">Trichoderma lentiforme</name>
    <dbReference type="NCBI Taxonomy" id="1567552"/>
    <lineage>
        <taxon>Eukaryota</taxon>
        <taxon>Fungi</taxon>
        <taxon>Dikarya</taxon>
        <taxon>Ascomycota</taxon>
        <taxon>Pezizomycotina</taxon>
        <taxon>Sordariomycetes</taxon>
        <taxon>Hypocreomycetidae</taxon>
        <taxon>Hypocreales</taxon>
        <taxon>Hypocreaceae</taxon>
        <taxon>Trichoderma</taxon>
    </lineage>
</organism>
<proteinExistence type="predicted"/>
<gene>
    <name evidence="2" type="ORF">CFAM422_008382</name>
</gene>
<sequence>MSILSTRALNGSHVTSSEEGTMTGNTVDDRNPSSYSLDRFLSDMDRNHPPGYGQAQSPAESKRRIQQILRNFDANFPSTSDYRQPSDSPQPSSAS</sequence>
<feature type="compositionally biased region" description="Polar residues" evidence="1">
    <location>
        <begin position="1"/>
        <end position="36"/>
    </location>
</feature>
<comment type="caution">
    <text evidence="2">The sequence shown here is derived from an EMBL/GenBank/DDBJ whole genome shotgun (WGS) entry which is preliminary data.</text>
</comment>
<dbReference type="EMBL" id="QLNT01000015">
    <property type="protein sequence ID" value="KAF3067536.1"/>
    <property type="molecule type" value="Genomic_DNA"/>
</dbReference>
<keyword evidence="3" id="KW-1185">Reference proteome</keyword>
<name>A0A9P4XC59_9HYPO</name>
<accession>A0A9P4XC59</accession>
<protein>
    <submittedName>
        <fullName evidence="2">Uncharacterized protein</fullName>
    </submittedName>
</protein>
<evidence type="ECO:0000313" key="3">
    <source>
        <dbReference type="Proteomes" id="UP000801864"/>
    </source>
</evidence>
<dbReference type="AlphaFoldDB" id="A0A9P4XC59"/>